<dbReference type="PANTHER" id="PTHR43513:SF3">
    <property type="entry name" value="DIHYDROOROTATE DEHYDROGENASE B (NAD(+)), ELECTRON TRANSFER SUBUNIT-RELATED"/>
    <property type="match status" value="1"/>
</dbReference>
<dbReference type="GO" id="GO:0050660">
    <property type="term" value="F:flavin adenine dinucleotide binding"/>
    <property type="evidence" value="ECO:0007669"/>
    <property type="project" value="InterPro"/>
</dbReference>
<evidence type="ECO:0000259" key="2">
    <source>
        <dbReference type="PROSITE" id="PS51384"/>
    </source>
</evidence>
<feature type="binding site" evidence="1">
    <location>
        <position position="259"/>
    </location>
    <ligand>
        <name>[2Fe-2S] cluster</name>
        <dbReference type="ChEBI" id="CHEBI:190135"/>
    </ligand>
</feature>
<dbReference type="InterPro" id="IPR050353">
    <property type="entry name" value="PyrK_electron_transfer"/>
</dbReference>
<dbReference type="STRING" id="395493.BegalDRAFT_3199"/>
<dbReference type="GO" id="GO:0016491">
    <property type="term" value="F:oxidoreductase activity"/>
    <property type="evidence" value="ECO:0007669"/>
    <property type="project" value="InterPro"/>
</dbReference>
<dbReference type="SUPFAM" id="SSF63380">
    <property type="entry name" value="Riboflavin synthase domain-like"/>
    <property type="match status" value="1"/>
</dbReference>
<proteinExistence type="predicted"/>
<dbReference type="CDD" id="cd06221">
    <property type="entry name" value="sulfite_reductase_like"/>
    <property type="match status" value="1"/>
</dbReference>
<evidence type="ECO:0000313" key="4">
    <source>
        <dbReference type="Proteomes" id="UP000005744"/>
    </source>
</evidence>
<dbReference type="InterPro" id="IPR017927">
    <property type="entry name" value="FAD-bd_FR_type"/>
</dbReference>
<dbReference type="PANTHER" id="PTHR43513">
    <property type="entry name" value="DIHYDROOROTATE DEHYDROGENASE B (NAD(+)), ELECTRON TRANSFER SUBUNIT"/>
    <property type="match status" value="1"/>
</dbReference>
<feature type="binding site" evidence="1">
    <location>
        <position position="251"/>
    </location>
    <ligand>
        <name>[2Fe-2S] cluster</name>
        <dbReference type="ChEBI" id="CHEBI:190135"/>
    </ligand>
</feature>
<dbReference type="InterPro" id="IPR039261">
    <property type="entry name" value="FNR_nucleotide-bd"/>
</dbReference>
<dbReference type="PRINTS" id="PR00406">
    <property type="entry name" value="CYTB5RDTASE"/>
</dbReference>
<dbReference type="Pfam" id="PF00175">
    <property type="entry name" value="NAD_binding_1"/>
    <property type="match status" value="1"/>
</dbReference>
<dbReference type="AlphaFoldDB" id="I3CK77"/>
<keyword evidence="1" id="KW-0411">Iron-sulfur</keyword>
<dbReference type="Gene3D" id="3.40.50.80">
    <property type="entry name" value="Nucleotide-binding domain of ferredoxin-NADP reductase (FNR) module"/>
    <property type="match status" value="1"/>
</dbReference>
<dbReference type="SUPFAM" id="SSF52343">
    <property type="entry name" value="Ferredoxin reductase-like, C-terminal NADP-linked domain"/>
    <property type="match status" value="1"/>
</dbReference>
<dbReference type="OrthoDB" id="9796486at2"/>
<dbReference type="RefSeq" id="WP_002691715.1">
    <property type="nucleotide sequence ID" value="NZ_JH600070.1"/>
</dbReference>
<dbReference type="Pfam" id="PF10418">
    <property type="entry name" value="DHODB_Fe-S_bind"/>
    <property type="match status" value="1"/>
</dbReference>
<organism evidence="3 4">
    <name type="scientific">Beggiatoa alba B18LD</name>
    <dbReference type="NCBI Taxonomy" id="395493"/>
    <lineage>
        <taxon>Bacteria</taxon>
        <taxon>Pseudomonadati</taxon>
        <taxon>Pseudomonadota</taxon>
        <taxon>Gammaproteobacteria</taxon>
        <taxon>Thiotrichales</taxon>
        <taxon>Thiotrichaceae</taxon>
        <taxon>Beggiatoa</taxon>
    </lineage>
</organism>
<dbReference type="EMBL" id="JH600070">
    <property type="protein sequence ID" value="EIJ44020.1"/>
    <property type="molecule type" value="Genomic_DNA"/>
</dbReference>
<keyword evidence="1" id="KW-0479">Metal-binding</keyword>
<accession>I3CK77</accession>
<dbReference type="PROSITE" id="PS51384">
    <property type="entry name" value="FAD_FR"/>
    <property type="match status" value="1"/>
</dbReference>
<dbReference type="GO" id="GO:0006221">
    <property type="term" value="P:pyrimidine nucleotide biosynthetic process"/>
    <property type="evidence" value="ECO:0007669"/>
    <property type="project" value="InterPro"/>
</dbReference>
<dbReference type="Gene3D" id="2.40.30.10">
    <property type="entry name" value="Translation factors"/>
    <property type="match status" value="1"/>
</dbReference>
<reference evidence="3 4" key="1">
    <citation type="submission" date="2011-11" db="EMBL/GenBank/DDBJ databases">
        <title>Improved High-Quality Draft sequence of Beggiatoa alba B18lD.</title>
        <authorList>
            <consortium name="US DOE Joint Genome Institute"/>
            <person name="Lucas S."/>
            <person name="Han J."/>
            <person name="Lapidus A."/>
            <person name="Cheng J.-F."/>
            <person name="Goodwin L."/>
            <person name="Pitluck S."/>
            <person name="Peters L."/>
            <person name="Mikhailova N."/>
            <person name="Held B."/>
            <person name="Detter J.C."/>
            <person name="Han C."/>
            <person name="Tapia R."/>
            <person name="Land M."/>
            <person name="Hauser L."/>
            <person name="Kyrpides N."/>
            <person name="Ivanova N."/>
            <person name="Pagani I."/>
            <person name="Samuel K."/>
            <person name="Teske A."/>
            <person name="Mueller J."/>
            <person name="Woyke T."/>
        </authorList>
    </citation>
    <scope>NUCLEOTIDE SEQUENCE [LARGE SCALE GENOMIC DNA]</scope>
    <source>
        <strain evidence="3 4">B18LD</strain>
    </source>
</reference>
<feature type="binding site" evidence="1">
    <location>
        <position position="256"/>
    </location>
    <ligand>
        <name>[2Fe-2S] cluster</name>
        <dbReference type="ChEBI" id="CHEBI:190135"/>
    </ligand>
</feature>
<dbReference type="GO" id="GO:0051537">
    <property type="term" value="F:2 iron, 2 sulfur cluster binding"/>
    <property type="evidence" value="ECO:0007669"/>
    <property type="project" value="UniProtKB-KW"/>
</dbReference>
<dbReference type="InterPro" id="IPR012165">
    <property type="entry name" value="Cyt_c3_hydrogenase_gsu"/>
</dbReference>
<evidence type="ECO:0000256" key="1">
    <source>
        <dbReference type="PIRSR" id="PIRSR006816-2"/>
    </source>
</evidence>
<dbReference type="PIRSF" id="PIRSF006816">
    <property type="entry name" value="Cyc3_hyd_g"/>
    <property type="match status" value="1"/>
</dbReference>
<dbReference type="Proteomes" id="UP000005744">
    <property type="component" value="Unassembled WGS sequence"/>
</dbReference>
<protein>
    <submittedName>
        <fullName evidence="3">2-polyprenylphenol hydroxylase-like oxidoreductase</fullName>
    </submittedName>
</protein>
<gene>
    <name evidence="3" type="ORF">BegalDRAFT_3199</name>
</gene>
<dbReference type="InterPro" id="IPR017938">
    <property type="entry name" value="Riboflavin_synthase-like_b-brl"/>
</dbReference>
<feature type="domain" description="FAD-binding FR-type" evidence="2">
    <location>
        <begin position="15"/>
        <end position="115"/>
    </location>
</feature>
<comment type="cofactor">
    <cofactor evidence="1">
        <name>[2Fe-2S] cluster</name>
        <dbReference type="ChEBI" id="CHEBI:190135"/>
    </cofactor>
    <text evidence="1">Binds 1 [2Fe-2S] cluster per subunit.</text>
</comment>
<dbReference type="GO" id="GO:0046872">
    <property type="term" value="F:metal ion binding"/>
    <property type="evidence" value="ECO:0007669"/>
    <property type="project" value="UniProtKB-KW"/>
</dbReference>
<dbReference type="HOGENOM" id="CLU_003827_1_1_6"/>
<dbReference type="eggNOG" id="COG0543">
    <property type="taxonomic scope" value="Bacteria"/>
</dbReference>
<feature type="binding site" evidence="1">
    <location>
        <position position="267"/>
    </location>
    <ligand>
        <name>[2Fe-2S] cluster</name>
        <dbReference type="ChEBI" id="CHEBI:190135"/>
    </ligand>
</feature>
<name>I3CK77_9GAMM</name>
<keyword evidence="1" id="KW-0001">2Fe-2S</keyword>
<keyword evidence="4" id="KW-1185">Reference proteome</keyword>
<dbReference type="InterPro" id="IPR019480">
    <property type="entry name" value="Dihydroorotate_DH_Fe-S-bd"/>
</dbReference>
<dbReference type="InterPro" id="IPR001433">
    <property type="entry name" value="OxRdtase_FAD/NAD-bd"/>
</dbReference>
<sequence length="287" mass="32332">MPQQSFANTILDNQYFPQEAEIVKFIQESKTIFTLHLRLTDPIAHANYTYHPGQFNMLYLYGVGEVAISIVSDPEHEDLLVHTINRVGRVTKGFSQLKAGQRIGIRGPFGRGWPLREAEGQDVVIISGGLGCAPVVSVINYMLRRRQRFGKLTIVQKVKHVDEFIWEDHYRQWQTLPDTTVLVASTAGSVNWHWQVSPRIKVIEEVEIRSERTIAMMCGPEGMMQSATVHLIEKGMLEKSIYLSMERNMQCAVGHCGHCQIGGTFVCKNGPVYAYPEIKGLLGKAGF</sequence>
<evidence type="ECO:0000313" key="3">
    <source>
        <dbReference type="EMBL" id="EIJ44020.1"/>
    </source>
</evidence>
<keyword evidence="1" id="KW-0408">Iron</keyword>